<gene>
    <name evidence="5" type="ORF">KP79_PYT18797</name>
</gene>
<dbReference type="STRING" id="6573.A0A210Q3G7"/>
<dbReference type="OrthoDB" id="1879366at2759"/>
<keyword evidence="2" id="KW-0862">Zinc</keyword>
<reference evidence="5 6" key="1">
    <citation type="journal article" date="2017" name="Nat. Ecol. Evol.">
        <title>Scallop genome provides insights into evolution of bilaterian karyotype and development.</title>
        <authorList>
            <person name="Wang S."/>
            <person name="Zhang J."/>
            <person name="Jiao W."/>
            <person name="Li J."/>
            <person name="Xun X."/>
            <person name="Sun Y."/>
            <person name="Guo X."/>
            <person name="Huan P."/>
            <person name="Dong B."/>
            <person name="Zhang L."/>
            <person name="Hu X."/>
            <person name="Sun X."/>
            <person name="Wang J."/>
            <person name="Zhao C."/>
            <person name="Wang Y."/>
            <person name="Wang D."/>
            <person name="Huang X."/>
            <person name="Wang R."/>
            <person name="Lv J."/>
            <person name="Li Y."/>
            <person name="Zhang Z."/>
            <person name="Liu B."/>
            <person name="Lu W."/>
            <person name="Hui Y."/>
            <person name="Liang J."/>
            <person name="Zhou Z."/>
            <person name="Hou R."/>
            <person name="Li X."/>
            <person name="Liu Y."/>
            <person name="Li H."/>
            <person name="Ning X."/>
            <person name="Lin Y."/>
            <person name="Zhao L."/>
            <person name="Xing Q."/>
            <person name="Dou J."/>
            <person name="Li Y."/>
            <person name="Mao J."/>
            <person name="Guo H."/>
            <person name="Dou H."/>
            <person name="Li T."/>
            <person name="Mu C."/>
            <person name="Jiang W."/>
            <person name="Fu Q."/>
            <person name="Fu X."/>
            <person name="Miao Y."/>
            <person name="Liu J."/>
            <person name="Yu Q."/>
            <person name="Li R."/>
            <person name="Liao H."/>
            <person name="Li X."/>
            <person name="Kong Y."/>
            <person name="Jiang Z."/>
            <person name="Chourrout D."/>
            <person name="Li R."/>
            <person name="Bao Z."/>
        </authorList>
    </citation>
    <scope>NUCLEOTIDE SEQUENCE [LARGE SCALE GENOMIC DNA]</scope>
    <source>
        <strain evidence="5 6">PY_sf001</strain>
    </source>
</reference>
<sequence length="365" mass="39535">MLDNEMNQNEVMLPRALDSLAMPFESASSSSMMPEIPKGGLLVRVCYAGACYSEGMLRRKEIRPTLPGIHDNSLYPGLEISGVVQDVCASLPNGNFSTGDKVVLYPDENLVDSGYSEYLAVEDVQNCLQIPENIPLEVAAMLPGGALSAYSALLKAKPHVEKLQEVKSCVNVLVVGAGGLGLWAVKLAQFLVGPHSNNIRLFVADNSIDKLLTAQDHGCYDIIHWNEEDHEQYIIERTLDACRGGVDVIVDFVSSPRTMQRSLKILNREGLILVGGNTMSEVSINLNSLAAKQQSIVGIPKGSFAQLRDLVTAVSEGAVTPPTYTVYPAEDAAQVFDDLARCRITGRAILCFGNLTNDHAMVNNN</sequence>
<dbReference type="InterPro" id="IPR050129">
    <property type="entry name" value="Zn_alcohol_dh"/>
</dbReference>
<dbReference type="GO" id="GO:0016491">
    <property type="term" value="F:oxidoreductase activity"/>
    <property type="evidence" value="ECO:0007669"/>
    <property type="project" value="UniProtKB-KW"/>
</dbReference>
<dbReference type="AlphaFoldDB" id="A0A210Q3G7"/>
<keyword evidence="3" id="KW-0560">Oxidoreductase</keyword>
<evidence type="ECO:0000256" key="2">
    <source>
        <dbReference type="ARBA" id="ARBA00022833"/>
    </source>
</evidence>
<evidence type="ECO:0000313" key="5">
    <source>
        <dbReference type="EMBL" id="OWF43252.1"/>
    </source>
</evidence>
<dbReference type="SUPFAM" id="SSF51735">
    <property type="entry name" value="NAD(P)-binding Rossmann-fold domains"/>
    <property type="match status" value="1"/>
</dbReference>
<dbReference type="SUPFAM" id="SSF50129">
    <property type="entry name" value="GroES-like"/>
    <property type="match status" value="1"/>
</dbReference>
<dbReference type="Gene3D" id="3.90.180.10">
    <property type="entry name" value="Medium-chain alcohol dehydrogenases, catalytic domain"/>
    <property type="match status" value="1"/>
</dbReference>
<keyword evidence="1" id="KW-0479">Metal-binding</keyword>
<dbReference type="Pfam" id="PF00107">
    <property type="entry name" value="ADH_zinc_N"/>
    <property type="match status" value="1"/>
</dbReference>
<proteinExistence type="predicted"/>
<dbReference type="GO" id="GO:0046872">
    <property type="term" value="F:metal ion binding"/>
    <property type="evidence" value="ECO:0007669"/>
    <property type="project" value="UniProtKB-KW"/>
</dbReference>
<evidence type="ECO:0000256" key="1">
    <source>
        <dbReference type="ARBA" id="ARBA00022723"/>
    </source>
</evidence>
<dbReference type="PANTHER" id="PTHR43401:SF2">
    <property type="entry name" value="L-THREONINE 3-DEHYDROGENASE"/>
    <property type="match status" value="1"/>
</dbReference>
<name>A0A210Q3G7_MIZYE</name>
<dbReference type="SMART" id="SM00829">
    <property type="entry name" value="PKS_ER"/>
    <property type="match status" value="1"/>
</dbReference>
<protein>
    <submittedName>
        <fullName evidence="5">NAD-dependent alcohol dehydrogenase</fullName>
    </submittedName>
</protein>
<keyword evidence="6" id="KW-1185">Reference proteome</keyword>
<dbReference type="InterPro" id="IPR036291">
    <property type="entry name" value="NAD(P)-bd_dom_sf"/>
</dbReference>
<accession>A0A210Q3G7</accession>
<organism evidence="5 6">
    <name type="scientific">Mizuhopecten yessoensis</name>
    <name type="common">Japanese scallop</name>
    <name type="synonym">Patinopecten yessoensis</name>
    <dbReference type="NCBI Taxonomy" id="6573"/>
    <lineage>
        <taxon>Eukaryota</taxon>
        <taxon>Metazoa</taxon>
        <taxon>Spiralia</taxon>
        <taxon>Lophotrochozoa</taxon>
        <taxon>Mollusca</taxon>
        <taxon>Bivalvia</taxon>
        <taxon>Autobranchia</taxon>
        <taxon>Pteriomorphia</taxon>
        <taxon>Pectinida</taxon>
        <taxon>Pectinoidea</taxon>
        <taxon>Pectinidae</taxon>
        <taxon>Mizuhopecten</taxon>
    </lineage>
</organism>
<dbReference type="InterPro" id="IPR013149">
    <property type="entry name" value="ADH-like_C"/>
</dbReference>
<dbReference type="Proteomes" id="UP000242188">
    <property type="component" value="Unassembled WGS sequence"/>
</dbReference>
<dbReference type="EMBL" id="NEDP02005138">
    <property type="protein sequence ID" value="OWF43252.1"/>
    <property type="molecule type" value="Genomic_DNA"/>
</dbReference>
<evidence type="ECO:0000259" key="4">
    <source>
        <dbReference type="SMART" id="SM00829"/>
    </source>
</evidence>
<feature type="domain" description="Enoyl reductase (ER)" evidence="4">
    <location>
        <begin position="15"/>
        <end position="350"/>
    </location>
</feature>
<dbReference type="PANTHER" id="PTHR43401">
    <property type="entry name" value="L-THREONINE 3-DEHYDROGENASE"/>
    <property type="match status" value="1"/>
</dbReference>
<dbReference type="InterPro" id="IPR013154">
    <property type="entry name" value="ADH-like_N"/>
</dbReference>
<evidence type="ECO:0000313" key="6">
    <source>
        <dbReference type="Proteomes" id="UP000242188"/>
    </source>
</evidence>
<dbReference type="Pfam" id="PF08240">
    <property type="entry name" value="ADH_N"/>
    <property type="match status" value="1"/>
</dbReference>
<evidence type="ECO:0000256" key="3">
    <source>
        <dbReference type="ARBA" id="ARBA00023002"/>
    </source>
</evidence>
<comment type="caution">
    <text evidence="5">The sequence shown here is derived from an EMBL/GenBank/DDBJ whole genome shotgun (WGS) entry which is preliminary data.</text>
</comment>
<dbReference type="InterPro" id="IPR020843">
    <property type="entry name" value="ER"/>
</dbReference>
<dbReference type="InterPro" id="IPR011032">
    <property type="entry name" value="GroES-like_sf"/>
</dbReference>